<organism evidence="2">
    <name type="scientific">Tanacetum cinerariifolium</name>
    <name type="common">Dalmatian daisy</name>
    <name type="synonym">Chrysanthemum cinerariifolium</name>
    <dbReference type="NCBI Taxonomy" id="118510"/>
    <lineage>
        <taxon>Eukaryota</taxon>
        <taxon>Viridiplantae</taxon>
        <taxon>Streptophyta</taxon>
        <taxon>Embryophyta</taxon>
        <taxon>Tracheophyta</taxon>
        <taxon>Spermatophyta</taxon>
        <taxon>Magnoliopsida</taxon>
        <taxon>eudicotyledons</taxon>
        <taxon>Gunneridae</taxon>
        <taxon>Pentapetalae</taxon>
        <taxon>asterids</taxon>
        <taxon>campanulids</taxon>
        <taxon>Asterales</taxon>
        <taxon>Asteraceae</taxon>
        <taxon>Asteroideae</taxon>
        <taxon>Anthemideae</taxon>
        <taxon>Anthemidinae</taxon>
        <taxon>Tanacetum</taxon>
    </lineage>
</organism>
<protein>
    <submittedName>
        <fullName evidence="2">Uncharacterized protein</fullName>
    </submittedName>
</protein>
<dbReference type="AlphaFoldDB" id="A0A699IP60"/>
<proteinExistence type="predicted"/>
<feature type="compositionally biased region" description="Acidic residues" evidence="1">
    <location>
        <begin position="44"/>
        <end position="88"/>
    </location>
</feature>
<name>A0A699IP60_TANCI</name>
<reference evidence="2" key="1">
    <citation type="journal article" date="2019" name="Sci. Rep.">
        <title>Draft genome of Tanacetum cinerariifolium, the natural source of mosquito coil.</title>
        <authorList>
            <person name="Yamashiro T."/>
            <person name="Shiraishi A."/>
            <person name="Satake H."/>
            <person name="Nakayama K."/>
        </authorList>
    </citation>
    <scope>NUCLEOTIDE SEQUENCE</scope>
</reference>
<evidence type="ECO:0000313" key="2">
    <source>
        <dbReference type="EMBL" id="GEZ79222.1"/>
    </source>
</evidence>
<dbReference type="EMBL" id="BKCJ010324232">
    <property type="protein sequence ID" value="GEZ79222.1"/>
    <property type="molecule type" value="Genomic_DNA"/>
</dbReference>
<gene>
    <name evidence="2" type="ORF">Tci_551195</name>
</gene>
<feature type="region of interest" description="Disordered" evidence="1">
    <location>
        <begin position="20"/>
        <end position="130"/>
    </location>
</feature>
<comment type="caution">
    <text evidence="2">The sequence shown here is derived from an EMBL/GenBank/DDBJ whole genome shotgun (WGS) entry which is preliminary data.</text>
</comment>
<evidence type="ECO:0000256" key="1">
    <source>
        <dbReference type="SAM" id="MobiDB-lite"/>
    </source>
</evidence>
<accession>A0A699IP60</accession>
<sequence>MSDYEDSTVTYTVMSSLFRGLPDIGSPGVDGPPVIPEDPYAYVDPEDDLEEDPVDYPADGGDEDDDEDESSDDEDDDIDIEGDEEEDEYLAHADSTTVTLPAVDHAPSTKETEPFETDESAATSYIPCYC</sequence>